<keyword evidence="13" id="KW-0511">Multifunctional enzyme</keyword>
<evidence type="ECO:0000256" key="15">
    <source>
        <dbReference type="ARBA" id="ARBA00044632"/>
    </source>
</evidence>
<dbReference type="InterPro" id="IPR000214">
    <property type="entry name" value="Znf_DNA_glyclase/AP_lyase"/>
</dbReference>
<evidence type="ECO:0000259" key="17">
    <source>
        <dbReference type="PROSITE" id="PS51068"/>
    </source>
</evidence>
<dbReference type="GO" id="GO:0008270">
    <property type="term" value="F:zinc ion binding"/>
    <property type="evidence" value="ECO:0007669"/>
    <property type="project" value="UniProtKB-KW"/>
</dbReference>
<evidence type="ECO:0000256" key="14">
    <source>
        <dbReference type="ARBA" id="ARBA00023295"/>
    </source>
</evidence>
<dbReference type="InterPro" id="IPR015886">
    <property type="entry name" value="H2TH_FPG"/>
</dbReference>
<sequence length="269" mass="30990">MPELPEVETTKNGLIPHLLNNIINEIKIHYPSLRYPIPKKLIQILENKKVIAINRRAKYLLIEFDCGSLLIHLGMSGSLKVLNKKEPLIKHDHFEIIFKNNQSLRLNDPRRFGFVLWQDDKQHQQLKNLAPEPLSEEFNNNYLFPLLKNKNKSIKGLIMEQKFVVGVGNIYASESLFLSKINPTTKAKDISKKQSQLLIKNIKTTLEKAIKAGGTTLKDFSNIEGKAGYFSQELKVYGRENKHCFLCNDKIFKIQQHGRATFYCPSCQK</sequence>
<dbReference type="PROSITE" id="PS01242">
    <property type="entry name" value="ZF_FPG_1"/>
    <property type="match status" value="1"/>
</dbReference>
<evidence type="ECO:0000256" key="4">
    <source>
        <dbReference type="ARBA" id="ARBA00011245"/>
    </source>
</evidence>
<keyword evidence="10" id="KW-0238">DNA-binding</keyword>
<dbReference type="InterPro" id="IPR035937">
    <property type="entry name" value="FPG_N"/>
</dbReference>
<dbReference type="NCBIfam" id="TIGR00577">
    <property type="entry name" value="fpg"/>
    <property type="match status" value="1"/>
</dbReference>
<dbReference type="AlphaFoldDB" id="A0A1W1BUK3"/>
<dbReference type="InterPro" id="IPR015887">
    <property type="entry name" value="DNA_glyclase_Znf_dom_DNA_BS"/>
</dbReference>
<evidence type="ECO:0000256" key="9">
    <source>
        <dbReference type="ARBA" id="ARBA00022833"/>
    </source>
</evidence>
<feature type="domain" description="FPG-type" evidence="16">
    <location>
        <begin position="235"/>
        <end position="269"/>
    </location>
</feature>
<protein>
    <submittedName>
        <fullName evidence="18">Formamidopyrimidine-DNA glycosylase</fullName>
        <ecNumber evidence="18">3.2.2.23</ecNumber>
    </submittedName>
</protein>
<keyword evidence="7" id="KW-0863">Zinc-finger</keyword>
<comment type="catalytic activity">
    <reaction evidence="1">
        <text>Hydrolysis of DNA containing ring-opened 7-methylguanine residues, releasing 2,6-diamino-4-hydroxy-5-(N-methyl)formamidopyrimidine.</text>
        <dbReference type="EC" id="3.2.2.23"/>
    </reaction>
</comment>
<organism evidence="18">
    <name type="scientific">hydrothermal vent metagenome</name>
    <dbReference type="NCBI Taxonomy" id="652676"/>
    <lineage>
        <taxon>unclassified sequences</taxon>
        <taxon>metagenomes</taxon>
        <taxon>ecological metagenomes</taxon>
    </lineage>
</organism>
<dbReference type="Pfam" id="PF06831">
    <property type="entry name" value="H2TH"/>
    <property type="match status" value="1"/>
</dbReference>
<evidence type="ECO:0000259" key="16">
    <source>
        <dbReference type="PROSITE" id="PS51066"/>
    </source>
</evidence>
<comment type="cofactor">
    <cofactor evidence="2">
        <name>Zn(2+)</name>
        <dbReference type="ChEBI" id="CHEBI:29105"/>
    </cofactor>
</comment>
<dbReference type="HAMAP" id="MF_00103">
    <property type="entry name" value="Fapy_DNA_glycosyl"/>
    <property type="match status" value="1"/>
</dbReference>
<evidence type="ECO:0000313" key="18">
    <source>
        <dbReference type="EMBL" id="SFV57141.1"/>
    </source>
</evidence>
<keyword evidence="6" id="KW-0227">DNA damage</keyword>
<dbReference type="SUPFAM" id="SSF81624">
    <property type="entry name" value="N-terminal domain of MutM-like DNA repair proteins"/>
    <property type="match status" value="1"/>
</dbReference>
<dbReference type="Gene3D" id="3.20.190.10">
    <property type="entry name" value="MutM-like, N-terminal"/>
    <property type="match status" value="1"/>
</dbReference>
<evidence type="ECO:0000256" key="2">
    <source>
        <dbReference type="ARBA" id="ARBA00001947"/>
    </source>
</evidence>
<keyword evidence="5" id="KW-0479">Metal-binding</keyword>
<comment type="subunit">
    <text evidence="4">Monomer.</text>
</comment>
<dbReference type="InterPro" id="IPR012319">
    <property type="entry name" value="FPG_cat"/>
</dbReference>
<dbReference type="GO" id="GO:0140078">
    <property type="term" value="F:class I DNA-(apurinic or apyrimidinic site) endonuclease activity"/>
    <property type="evidence" value="ECO:0007669"/>
    <property type="project" value="UniProtKB-EC"/>
</dbReference>
<dbReference type="InterPro" id="IPR020629">
    <property type="entry name" value="FPG_Glyclase"/>
</dbReference>
<dbReference type="SMART" id="SM01232">
    <property type="entry name" value="H2TH"/>
    <property type="match status" value="1"/>
</dbReference>
<evidence type="ECO:0000256" key="11">
    <source>
        <dbReference type="ARBA" id="ARBA00023204"/>
    </source>
</evidence>
<keyword evidence="8 18" id="KW-0378">Hydrolase</keyword>
<evidence type="ECO:0000256" key="13">
    <source>
        <dbReference type="ARBA" id="ARBA00023268"/>
    </source>
</evidence>
<dbReference type="SMART" id="SM00898">
    <property type="entry name" value="Fapy_DNA_glyco"/>
    <property type="match status" value="1"/>
</dbReference>
<evidence type="ECO:0000256" key="12">
    <source>
        <dbReference type="ARBA" id="ARBA00023239"/>
    </source>
</evidence>
<dbReference type="SUPFAM" id="SSF46946">
    <property type="entry name" value="S13-like H2TH domain"/>
    <property type="match status" value="1"/>
</dbReference>
<dbReference type="PANTHER" id="PTHR22993:SF9">
    <property type="entry name" value="FORMAMIDOPYRIMIDINE-DNA GLYCOSYLASE"/>
    <property type="match status" value="1"/>
</dbReference>
<evidence type="ECO:0000256" key="5">
    <source>
        <dbReference type="ARBA" id="ARBA00022723"/>
    </source>
</evidence>
<dbReference type="GO" id="GO:0006284">
    <property type="term" value="P:base-excision repair"/>
    <property type="evidence" value="ECO:0007669"/>
    <property type="project" value="InterPro"/>
</dbReference>
<dbReference type="InterPro" id="IPR010979">
    <property type="entry name" value="Ribosomal_uS13-like_H2TH"/>
</dbReference>
<reference evidence="18" key="1">
    <citation type="submission" date="2016-10" db="EMBL/GenBank/DDBJ databases">
        <authorList>
            <person name="de Groot N.N."/>
        </authorList>
    </citation>
    <scope>NUCLEOTIDE SEQUENCE</scope>
</reference>
<dbReference type="SUPFAM" id="SSF57716">
    <property type="entry name" value="Glucocorticoid receptor-like (DNA-binding domain)"/>
    <property type="match status" value="1"/>
</dbReference>
<keyword evidence="11" id="KW-0234">DNA repair</keyword>
<evidence type="ECO:0000256" key="1">
    <source>
        <dbReference type="ARBA" id="ARBA00001668"/>
    </source>
</evidence>
<evidence type="ECO:0000256" key="8">
    <source>
        <dbReference type="ARBA" id="ARBA00022801"/>
    </source>
</evidence>
<evidence type="ECO:0000256" key="3">
    <source>
        <dbReference type="ARBA" id="ARBA00009409"/>
    </source>
</evidence>
<evidence type="ECO:0000256" key="10">
    <source>
        <dbReference type="ARBA" id="ARBA00023125"/>
    </source>
</evidence>
<comment type="similarity">
    <text evidence="3">Belongs to the FPG family.</text>
</comment>
<dbReference type="FunFam" id="1.10.8.50:FF:000003">
    <property type="entry name" value="Formamidopyrimidine-DNA glycosylase"/>
    <property type="match status" value="1"/>
</dbReference>
<name>A0A1W1BUK3_9ZZZZ</name>
<evidence type="ECO:0000256" key="7">
    <source>
        <dbReference type="ARBA" id="ARBA00022771"/>
    </source>
</evidence>
<dbReference type="EMBL" id="FPHJ01000019">
    <property type="protein sequence ID" value="SFV57141.1"/>
    <property type="molecule type" value="Genomic_DNA"/>
</dbReference>
<comment type="catalytic activity">
    <reaction evidence="15">
        <text>2'-deoxyribonucleotide-(2'-deoxyribose 5'-phosphate)-2'-deoxyribonucleotide-DNA = a 3'-end 2'-deoxyribonucleotide-(2,3-dehydro-2,3-deoxyribose 5'-phosphate)-DNA + a 5'-end 5'-phospho-2'-deoxyribonucleoside-DNA + H(+)</text>
        <dbReference type="Rhea" id="RHEA:66592"/>
        <dbReference type="Rhea" id="RHEA-COMP:13180"/>
        <dbReference type="Rhea" id="RHEA-COMP:16897"/>
        <dbReference type="Rhea" id="RHEA-COMP:17067"/>
        <dbReference type="ChEBI" id="CHEBI:15378"/>
        <dbReference type="ChEBI" id="CHEBI:136412"/>
        <dbReference type="ChEBI" id="CHEBI:157695"/>
        <dbReference type="ChEBI" id="CHEBI:167181"/>
        <dbReference type="EC" id="4.2.99.18"/>
    </reaction>
</comment>
<gene>
    <name evidence="18" type="ORF">MNB_SUP05-5-559</name>
</gene>
<dbReference type="GO" id="GO:0034039">
    <property type="term" value="F:8-oxo-7,8-dihydroguanine DNA N-glycosylase activity"/>
    <property type="evidence" value="ECO:0007669"/>
    <property type="project" value="TreeGrafter"/>
</dbReference>
<dbReference type="Gene3D" id="1.10.8.50">
    <property type="match status" value="1"/>
</dbReference>
<dbReference type="PROSITE" id="PS51068">
    <property type="entry name" value="FPG_CAT"/>
    <property type="match status" value="1"/>
</dbReference>
<dbReference type="GO" id="GO:0003684">
    <property type="term" value="F:damaged DNA binding"/>
    <property type="evidence" value="ECO:0007669"/>
    <property type="project" value="InterPro"/>
</dbReference>
<keyword evidence="14 18" id="KW-0326">Glycosidase</keyword>
<keyword evidence="12" id="KW-0456">Lyase</keyword>
<keyword evidence="9" id="KW-0862">Zinc</keyword>
<feature type="domain" description="Formamidopyrimidine-DNA glycosylase catalytic" evidence="17">
    <location>
        <begin position="2"/>
        <end position="113"/>
    </location>
</feature>
<dbReference type="EC" id="3.2.2.23" evidence="18"/>
<dbReference type="NCBIfam" id="NF002211">
    <property type="entry name" value="PRK01103.1"/>
    <property type="match status" value="1"/>
</dbReference>
<evidence type="ECO:0000256" key="6">
    <source>
        <dbReference type="ARBA" id="ARBA00022763"/>
    </source>
</evidence>
<dbReference type="PANTHER" id="PTHR22993">
    <property type="entry name" value="FORMAMIDOPYRIMIDINE-DNA GLYCOSYLASE"/>
    <property type="match status" value="1"/>
</dbReference>
<dbReference type="Pfam" id="PF01149">
    <property type="entry name" value="Fapy_DNA_glyco"/>
    <property type="match status" value="1"/>
</dbReference>
<accession>A0A1W1BUK3</accession>
<proteinExistence type="inferred from homology"/>
<dbReference type="CDD" id="cd08966">
    <property type="entry name" value="EcFpg-like_N"/>
    <property type="match status" value="1"/>
</dbReference>
<dbReference type="PROSITE" id="PS51066">
    <property type="entry name" value="ZF_FPG_2"/>
    <property type="match status" value="1"/>
</dbReference>